<protein>
    <submittedName>
        <fullName evidence="7">FAD dependent oxidoreductase</fullName>
    </submittedName>
</protein>
<organism evidence="7 8">
    <name type="scientific">Hungatella effluvii</name>
    <dbReference type="NCBI Taxonomy" id="1096246"/>
    <lineage>
        <taxon>Bacteria</taxon>
        <taxon>Bacillati</taxon>
        <taxon>Bacillota</taxon>
        <taxon>Clostridia</taxon>
        <taxon>Lachnospirales</taxon>
        <taxon>Lachnospiraceae</taxon>
        <taxon>Hungatella</taxon>
    </lineage>
</organism>
<evidence type="ECO:0000313" key="7">
    <source>
        <dbReference type="EMBL" id="PXX55999.1"/>
    </source>
</evidence>
<keyword evidence="4" id="KW-0408">Iron</keyword>
<dbReference type="AlphaFoldDB" id="A0A2V3YCG9"/>
<dbReference type="InterPro" id="IPR039650">
    <property type="entry name" value="HdrA-like"/>
</dbReference>
<keyword evidence="6" id="KW-1133">Transmembrane helix</keyword>
<dbReference type="PANTHER" id="PTHR43498:SF1">
    <property type="entry name" value="COB--COM HETERODISULFIDE REDUCTASE IRON-SULFUR SUBUNIT A"/>
    <property type="match status" value="1"/>
</dbReference>
<evidence type="ECO:0000256" key="2">
    <source>
        <dbReference type="ARBA" id="ARBA00022723"/>
    </source>
</evidence>
<evidence type="ECO:0000256" key="3">
    <source>
        <dbReference type="ARBA" id="ARBA00023002"/>
    </source>
</evidence>
<evidence type="ECO:0000313" key="8">
    <source>
        <dbReference type="Proteomes" id="UP000248057"/>
    </source>
</evidence>
<dbReference type="GO" id="GO:0046872">
    <property type="term" value="F:metal ion binding"/>
    <property type="evidence" value="ECO:0007669"/>
    <property type="project" value="UniProtKB-KW"/>
</dbReference>
<keyword evidence="1" id="KW-0004">4Fe-4S</keyword>
<dbReference type="InterPro" id="IPR036188">
    <property type="entry name" value="FAD/NAD-bd_sf"/>
</dbReference>
<accession>A0A2V3YCG9</accession>
<sequence length="594" mass="65944">MEQMLEKQYDFVVVGGGLGGICAAIAAARGGIRTALVHNRPVLGGNASSEMRMHICGADHHMSRPDARETGILEEILLENKRRNPEMIYPIFDAVLWEKVHYQEKLELYLNTQMTDVVCDGEKITAICAEQLTTEKKFYIKANMFLDGTGDGVLGAKAGAEYRIGREAKRQYNEELAPEEGDHCTMGNSLMFSARDMGHPVPFVKPFWANTYTEEQLKFRDHSDVTSGYWWIELGGGEKRTIEDAELLRDELLKAVYGVWDHIKNGGSHGAGCMELEWVGFLPGKRESRRLIGDYVLTEHDCLGEQNFPDTVAYGGWPMDIHTVEGFLNEEDDPTVWNKVNGIYPIPYRCLYSSNIKNLFLGGRAISCTHVAFSSTRVMATCAVAGQAAGVAAAIALKKGCTPSGVLEFIDELQQELLKQDCYLPGVRNTDPKDLARTMKVSASDQTEGCPPENVVNGTARSEGGASNCWRASIEGKPVITLTAEQPMLVKQIRLTLDSNLSREITPSINRAVLKRQEMNPPSELIRNYTVEFFLNGNSVKRLSRESMGQRLQIIGLEDEIRCDSVSIRAESTYGSPLACIFEIRLYAGEECGK</sequence>
<evidence type="ECO:0000256" key="6">
    <source>
        <dbReference type="SAM" id="Phobius"/>
    </source>
</evidence>
<proteinExistence type="predicted"/>
<evidence type="ECO:0000256" key="4">
    <source>
        <dbReference type="ARBA" id="ARBA00023004"/>
    </source>
</evidence>
<keyword evidence="8" id="KW-1185">Reference proteome</keyword>
<dbReference type="Gene3D" id="2.60.120.260">
    <property type="entry name" value="Galactose-binding domain-like"/>
    <property type="match status" value="1"/>
</dbReference>
<keyword evidence="5" id="KW-0411">Iron-sulfur</keyword>
<name>A0A2V3YCG9_9FIRM</name>
<feature type="transmembrane region" description="Helical" evidence="6">
    <location>
        <begin position="12"/>
        <end position="32"/>
    </location>
</feature>
<keyword evidence="2" id="KW-0479">Metal-binding</keyword>
<keyword evidence="3" id="KW-0560">Oxidoreductase</keyword>
<keyword evidence="6" id="KW-0472">Membrane</keyword>
<dbReference type="GO" id="GO:0051539">
    <property type="term" value="F:4 iron, 4 sulfur cluster binding"/>
    <property type="evidence" value="ECO:0007669"/>
    <property type="project" value="UniProtKB-KW"/>
</dbReference>
<dbReference type="Gene3D" id="3.50.50.60">
    <property type="entry name" value="FAD/NAD(P)-binding domain"/>
    <property type="match status" value="1"/>
</dbReference>
<comment type="caution">
    <text evidence="7">The sequence shown here is derived from an EMBL/GenBank/DDBJ whole genome shotgun (WGS) entry which is preliminary data.</text>
</comment>
<keyword evidence="6" id="KW-0812">Transmembrane</keyword>
<dbReference type="GO" id="GO:0016491">
    <property type="term" value="F:oxidoreductase activity"/>
    <property type="evidence" value="ECO:0007669"/>
    <property type="project" value="UniProtKB-KW"/>
</dbReference>
<dbReference type="PANTHER" id="PTHR43498">
    <property type="entry name" value="FERREDOXIN:COB-COM HETERODISULFIDE REDUCTASE SUBUNIT A"/>
    <property type="match status" value="1"/>
</dbReference>
<gene>
    <name evidence="7" type="ORF">DFR60_102274</name>
</gene>
<evidence type="ECO:0000256" key="1">
    <source>
        <dbReference type="ARBA" id="ARBA00022485"/>
    </source>
</evidence>
<evidence type="ECO:0000256" key="5">
    <source>
        <dbReference type="ARBA" id="ARBA00023014"/>
    </source>
</evidence>
<dbReference type="SUPFAM" id="SSF51905">
    <property type="entry name" value="FAD/NAD(P)-binding domain"/>
    <property type="match status" value="1"/>
</dbReference>
<dbReference type="Proteomes" id="UP000248057">
    <property type="component" value="Unassembled WGS sequence"/>
</dbReference>
<dbReference type="Pfam" id="PF12831">
    <property type="entry name" value="FAD_oxidored"/>
    <property type="match status" value="1"/>
</dbReference>
<dbReference type="EMBL" id="QJKD01000002">
    <property type="protein sequence ID" value="PXX55999.1"/>
    <property type="molecule type" value="Genomic_DNA"/>
</dbReference>
<reference evidence="7 8" key="1">
    <citation type="submission" date="2018-05" db="EMBL/GenBank/DDBJ databases">
        <title>Genomic Encyclopedia of Type Strains, Phase IV (KMG-IV): sequencing the most valuable type-strain genomes for metagenomic binning, comparative biology and taxonomic classification.</title>
        <authorList>
            <person name="Goeker M."/>
        </authorList>
    </citation>
    <scope>NUCLEOTIDE SEQUENCE [LARGE SCALE GENOMIC DNA]</scope>
    <source>
        <strain evidence="7 8">DSM 24995</strain>
    </source>
</reference>